<keyword evidence="3" id="KW-1185">Reference proteome</keyword>
<dbReference type="OrthoDB" id="616438at2759"/>
<evidence type="ECO:0000313" key="2">
    <source>
        <dbReference type="EMBL" id="URD74921.1"/>
    </source>
</evidence>
<accession>A0A9E7ED28</accession>
<dbReference type="AlphaFoldDB" id="A0A9E7ED28"/>
<evidence type="ECO:0000313" key="3">
    <source>
        <dbReference type="Proteomes" id="UP001055439"/>
    </source>
</evidence>
<feature type="domain" description="KIB1-4 beta-propeller" evidence="1">
    <location>
        <begin position="4"/>
        <end position="130"/>
    </location>
</feature>
<dbReference type="InterPro" id="IPR050942">
    <property type="entry name" value="F-box_BR-signaling"/>
</dbReference>
<dbReference type="Pfam" id="PF03478">
    <property type="entry name" value="Beta-prop_KIB1-4"/>
    <property type="match status" value="1"/>
</dbReference>
<dbReference type="PANTHER" id="PTHR44259">
    <property type="entry name" value="OS07G0183000 PROTEIN-RELATED"/>
    <property type="match status" value="1"/>
</dbReference>
<reference evidence="2" key="1">
    <citation type="submission" date="2022-05" db="EMBL/GenBank/DDBJ databases">
        <title>The Musa troglodytarum L. genome provides insights into the mechanism of non-climacteric behaviour and enrichment of carotenoids.</title>
        <authorList>
            <person name="Wang J."/>
        </authorList>
    </citation>
    <scope>NUCLEOTIDE SEQUENCE</scope>
    <source>
        <tissue evidence="2">Leaf</tissue>
    </source>
</reference>
<dbReference type="InterPro" id="IPR005174">
    <property type="entry name" value="KIB1-4_b-propeller"/>
</dbReference>
<dbReference type="EMBL" id="CP097502">
    <property type="protein sequence ID" value="URD74921.1"/>
    <property type="molecule type" value="Genomic_DNA"/>
</dbReference>
<dbReference type="PANTHER" id="PTHR44259:SF114">
    <property type="entry name" value="OS06G0707300 PROTEIN"/>
    <property type="match status" value="1"/>
</dbReference>
<dbReference type="Proteomes" id="UP001055439">
    <property type="component" value="Chromosome 1"/>
</dbReference>
<name>A0A9E7ED28_9LILI</name>
<sequence>MLGIGTSFGWLILLCTKDRLINLFNPVTAEDIRLPYLDRLTFADAVPDADGPVIVVQKAVLSSDPTLDRDFVAVLFTRGVNIRWFTWRHGDESWTANANFLVQLTARTRDVVPYGNRILCAIYGDNDYWAVLQVAPGPRGRARLPHGTPCRPACRALVIPPT</sequence>
<organism evidence="2 3">
    <name type="scientific">Musa troglodytarum</name>
    <name type="common">fe'i banana</name>
    <dbReference type="NCBI Taxonomy" id="320322"/>
    <lineage>
        <taxon>Eukaryota</taxon>
        <taxon>Viridiplantae</taxon>
        <taxon>Streptophyta</taxon>
        <taxon>Embryophyta</taxon>
        <taxon>Tracheophyta</taxon>
        <taxon>Spermatophyta</taxon>
        <taxon>Magnoliopsida</taxon>
        <taxon>Liliopsida</taxon>
        <taxon>Zingiberales</taxon>
        <taxon>Musaceae</taxon>
        <taxon>Musa</taxon>
    </lineage>
</organism>
<protein>
    <recommendedName>
        <fullName evidence="1">KIB1-4 beta-propeller domain-containing protein</fullName>
    </recommendedName>
</protein>
<gene>
    <name evidence="2" type="ORF">MUK42_08896</name>
</gene>
<proteinExistence type="predicted"/>
<evidence type="ECO:0000259" key="1">
    <source>
        <dbReference type="Pfam" id="PF03478"/>
    </source>
</evidence>